<proteinExistence type="predicted"/>
<dbReference type="Proteomes" id="UP000290289">
    <property type="component" value="Chromosome 12"/>
</dbReference>
<evidence type="ECO:0000313" key="2">
    <source>
        <dbReference type="Proteomes" id="UP000290289"/>
    </source>
</evidence>
<sequence length="88" mass="10193">MPRRLRFSRFRPSPQVQFPDSVQIQRYEYPSSVYSYPPSPYDGGGLVTDGKKRLERKYSVKGLPPAATSTKENENGYWHWLQTPIATK</sequence>
<comment type="caution">
    <text evidence="1">The sequence shown here is derived from an EMBL/GenBank/DDBJ whole genome shotgun (WGS) entry which is preliminary data.</text>
</comment>
<organism evidence="1 2">
    <name type="scientific">Malus domestica</name>
    <name type="common">Apple</name>
    <name type="synonym">Pyrus malus</name>
    <dbReference type="NCBI Taxonomy" id="3750"/>
    <lineage>
        <taxon>Eukaryota</taxon>
        <taxon>Viridiplantae</taxon>
        <taxon>Streptophyta</taxon>
        <taxon>Embryophyta</taxon>
        <taxon>Tracheophyta</taxon>
        <taxon>Spermatophyta</taxon>
        <taxon>Magnoliopsida</taxon>
        <taxon>eudicotyledons</taxon>
        <taxon>Gunneridae</taxon>
        <taxon>Pentapetalae</taxon>
        <taxon>rosids</taxon>
        <taxon>fabids</taxon>
        <taxon>Rosales</taxon>
        <taxon>Rosaceae</taxon>
        <taxon>Amygdaloideae</taxon>
        <taxon>Maleae</taxon>
        <taxon>Malus</taxon>
    </lineage>
</organism>
<dbReference type="EMBL" id="RDQH01000338">
    <property type="protein sequence ID" value="RXH81505.1"/>
    <property type="molecule type" value="Genomic_DNA"/>
</dbReference>
<reference evidence="1 2" key="1">
    <citation type="submission" date="2018-10" db="EMBL/GenBank/DDBJ databases">
        <title>A high-quality apple genome assembly.</title>
        <authorList>
            <person name="Hu J."/>
        </authorList>
    </citation>
    <scope>NUCLEOTIDE SEQUENCE [LARGE SCALE GENOMIC DNA]</scope>
    <source>
        <strain evidence="2">cv. HFTH1</strain>
        <tissue evidence="1">Young leaf</tissue>
    </source>
</reference>
<keyword evidence="2" id="KW-1185">Reference proteome</keyword>
<protein>
    <submittedName>
        <fullName evidence="1">Uncharacterized protein</fullName>
    </submittedName>
</protein>
<dbReference type="AlphaFoldDB" id="A0A498IH90"/>
<name>A0A498IH90_MALDO</name>
<evidence type="ECO:0000313" key="1">
    <source>
        <dbReference type="EMBL" id="RXH81505.1"/>
    </source>
</evidence>
<gene>
    <name evidence="1" type="ORF">DVH24_034926</name>
</gene>
<accession>A0A498IH90</accession>